<keyword evidence="1" id="KW-0862">Zinc</keyword>
<protein>
    <recommendedName>
        <fullName evidence="1">Protein FAR1-RELATED SEQUENCE</fullName>
    </recommendedName>
</protein>
<dbReference type="GO" id="GO:0006355">
    <property type="term" value="P:regulation of DNA-templated transcription"/>
    <property type="evidence" value="ECO:0007669"/>
    <property type="project" value="UniProtKB-UniRule"/>
</dbReference>
<keyword evidence="1" id="KW-0539">Nucleus</keyword>
<reference evidence="5" key="1">
    <citation type="journal article" date="2018" name="Gigascience">
        <title>Genome assembly of the Pink Ipe (Handroanthus impetiginosus, Bignoniaceae), a highly valued, ecologically keystone Neotropical timber forest tree.</title>
        <authorList>
            <person name="Silva-Junior O.B."/>
            <person name="Grattapaglia D."/>
            <person name="Novaes E."/>
            <person name="Collevatti R.G."/>
        </authorList>
    </citation>
    <scope>NUCLEOTIDE SEQUENCE [LARGE SCALE GENOMIC DNA]</scope>
    <source>
        <strain evidence="5">cv. UFG-1</strain>
    </source>
</reference>
<dbReference type="Pfam" id="PF03101">
    <property type="entry name" value="FAR1"/>
    <property type="match status" value="1"/>
</dbReference>
<sequence>MSFGIDKEKVPKIVMEFDSEEAAYIFYNEYARSVGFSVRRHTVHKDTKGRIIYKTFCCACQSHRQKDKRDVNVNCDRLETLQANDIDNLRIAPRVGFALLAKQVGGRENVGFIFEDYKNYLRSKQNVEMKIGDTGGVLEYLQQKQLDDPNFFYAIQVDEDDLMANILWVDAQMKPGYAHFGDVMCFHTIYRKNKEGRPFALLQTIVFGATLLYNETTSTFSWLFDTFVKAMSGKKPQTILTDQDAIMVKALAMKWPETCRRLCIWHIYQNAVIHLSITFARFASFSKDFGSCIYDYEEEKKQTFCVDLMTTQRSERMNGILKRYVSYKGNLLQLFHHFDRLIEDHRYQELKVDFRTSQSTPVASFPIEILKHAINICTHEVFELFQDEVHKAYDSRVELCRESEQISEYKVTPFRKHYQHTVWYDSSEGKVLCSCKRESGTMEEFGEKLTFVNAETSRGERCIFRHSHCEHHTNFTFARREKLLVFRHLKRVWGKGSVADFVSFFIGEVTMYKPMSLSSIMFVFEVSIY</sequence>
<comment type="function">
    <text evidence="1">Putative transcription activator involved in regulating light control of development.</text>
</comment>
<evidence type="ECO:0000256" key="1">
    <source>
        <dbReference type="RuleBase" id="RU367018"/>
    </source>
</evidence>
<comment type="similarity">
    <text evidence="1">Belongs to the FHY3/FAR1 family.</text>
</comment>
<keyword evidence="1" id="KW-0479">Metal-binding</keyword>
<dbReference type="Pfam" id="PF10551">
    <property type="entry name" value="MULE"/>
    <property type="match status" value="1"/>
</dbReference>
<dbReference type="Proteomes" id="UP000231279">
    <property type="component" value="Unassembled WGS sequence"/>
</dbReference>
<accession>A0A2G9GFJ1</accession>
<organism evidence="4 5">
    <name type="scientific">Handroanthus impetiginosus</name>
    <dbReference type="NCBI Taxonomy" id="429701"/>
    <lineage>
        <taxon>Eukaryota</taxon>
        <taxon>Viridiplantae</taxon>
        <taxon>Streptophyta</taxon>
        <taxon>Embryophyta</taxon>
        <taxon>Tracheophyta</taxon>
        <taxon>Spermatophyta</taxon>
        <taxon>Magnoliopsida</taxon>
        <taxon>eudicotyledons</taxon>
        <taxon>Gunneridae</taxon>
        <taxon>Pentapetalae</taxon>
        <taxon>asterids</taxon>
        <taxon>lamiids</taxon>
        <taxon>Lamiales</taxon>
        <taxon>Bignoniaceae</taxon>
        <taxon>Crescentiina</taxon>
        <taxon>Tabebuia alliance</taxon>
        <taxon>Handroanthus</taxon>
    </lineage>
</organism>
<dbReference type="GO" id="GO:0005634">
    <property type="term" value="C:nucleus"/>
    <property type="evidence" value="ECO:0007669"/>
    <property type="project" value="UniProtKB-SubCell"/>
</dbReference>
<dbReference type="OrthoDB" id="2402896at2759"/>
<dbReference type="InterPro" id="IPR018289">
    <property type="entry name" value="MULE_transposase_dom"/>
</dbReference>
<dbReference type="STRING" id="429701.A0A2G9GFJ1"/>
<gene>
    <name evidence="4" type="ORF">CDL12_23511</name>
</gene>
<dbReference type="PANTHER" id="PTHR31669">
    <property type="entry name" value="PROTEIN FAR1-RELATED SEQUENCE 10-RELATED"/>
    <property type="match status" value="1"/>
</dbReference>
<keyword evidence="1" id="KW-0863">Zinc-finger</keyword>
<comment type="caution">
    <text evidence="4">The sequence shown here is derived from an EMBL/GenBank/DDBJ whole genome shotgun (WGS) entry which is preliminary data.</text>
</comment>
<comment type="subcellular location">
    <subcellularLocation>
        <location evidence="1">Nucleus</location>
    </subcellularLocation>
</comment>
<dbReference type="GO" id="GO:0008270">
    <property type="term" value="F:zinc ion binding"/>
    <property type="evidence" value="ECO:0007669"/>
    <property type="project" value="UniProtKB-UniRule"/>
</dbReference>
<evidence type="ECO:0000313" key="4">
    <source>
        <dbReference type="EMBL" id="PIN03955.1"/>
    </source>
</evidence>
<proteinExistence type="inferred from homology"/>
<evidence type="ECO:0000259" key="3">
    <source>
        <dbReference type="Pfam" id="PF10551"/>
    </source>
</evidence>
<name>A0A2G9GFJ1_9LAMI</name>
<feature type="domain" description="MULE transposase" evidence="3">
    <location>
        <begin position="190"/>
        <end position="270"/>
    </location>
</feature>
<dbReference type="InterPro" id="IPR004330">
    <property type="entry name" value="FAR1_DNA_bnd_dom"/>
</dbReference>
<dbReference type="InterPro" id="IPR031052">
    <property type="entry name" value="FHY3/FAR1"/>
</dbReference>
<dbReference type="EMBL" id="NKXS01005327">
    <property type="protein sequence ID" value="PIN03955.1"/>
    <property type="molecule type" value="Genomic_DNA"/>
</dbReference>
<feature type="domain" description="FAR1" evidence="2">
    <location>
        <begin position="26"/>
        <end position="80"/>
    </location>
</feature>
<dbReference type="AlphaFoldDB" id="A0A2G9GFJ1"/>
<evidence type="ECO:0000313" key="5">
    <source>
        <dbReference type="Proteomes" id="UP000231279"/>
    </source>
</evidence>
<dbReference type="PANTHER" id="PTHR31669:SF299">
    <property type="entry name" value="PROTEIN FAR1-RELATED SEQUENCE"/>
    <property type="match status" value="1"/>
</dbReference>
<evidence type="ECO:0000259" key="2">
    <source>
        <dbReference type="Pfam" id="PF03101"/>
    </source>
</evidence>
<keyword evidence="5" id="KW-1185">Reference proteome</keyword>